<dbReference type="Pfam" id="PF02634">
    <property type="entry name" value="FdhD-NarQ"/>
    <property type="match status" value="1"/>
</dbReference>
<dbReference type="Gene3D" id="3.40.140.10">
    <property type="entry name" value="Cytidine Deaminase, domain 2"/>
    <property type="match status" value="1"/>
</dbReference>
<comment type="subcellular location">
    <subcellularLocation>
        <location evidence="3">Cytoplasm</location>
    </subcellularLocation>
</comment>
<sequence>MEPIFSTQITKIKGHDKFITDDILVKEIQLNIFVNGEKIGSIMSTPVDQKPLAIGYLMSEGIILNINDINKIELSDDEESVYIDAKANEDSIKKLTTEGVIISGCGKSMTANIDPNLISAKIIDNPVVFSRGLILSRMATFYTQCDLYEQTGCVHTAKLHVSDREFYIGEDIAQHSTIDKAVGKARMKDVDLSKSFLMVSGRLSSEMVAKVVMHQIPVLVSRTAPTHLGVEIARKFNLTLCGFARGNNMNIYSAAERIE</sequence>
<evidence type="ECO:0000313" key="4">
    <source>
        <dbReference type="EMBL" id="PSM53304.1"/>
    </source>
</evidence>
<organism evidence="4 5">
    <name type="scientific">Campylobacter blaseri</name>
    <dbReference type="NCBI Taxonomy" id="2042961"/>
    <lineage>
        <taxon>Bacteria</taxon>
        <taxon>Pseudomonadati</taxon>
        <taxon>Campylobacterota</taxon>
        <taxon>Epsilonproteobacteria</taxon>
        <taxon>Campylobacterales</taxon>
        <taxon>Campylobacteraceae</taxon>
        <taxon>Campylobacter</taxon>
    </lineage>
</organism>
<protein>
    <recommendedName>
        <fullName evidence="3">Sulfur carrier protein FdhD</fullName>
    </recommendedName>
</protein>
<dbReference type="HAMAP" id="MF_00187">
    <property type="entry name" value="FdhD"/>
    <property type="match status" value="1"/>
</dbReference>
<dbReference type="GO" id="GO:0097163">
    <property type="term" value="F:sulfur carrier activity"/>
    <property type="evidence" value="ECO:0007669"/>
    <property type="project" value="UniProtKB-UniRule"/>
</dbReference>
<dbReference type="GO" id="GO:0006777">
    <property type="term" value="P:Mo-molybdopterin cofactor biosynthetic process"/>
    <property type="evidence" value="ECO:0007669"/>
    <property type="project" value="UniProtKB-UniRule"/>
</dbReference>
<dbReference type="Gene3D" id="3.10.20.10">
    <property type="match status" value="1"/>
</dbReference>
<keyword evidence="4" id="KW-0808">Transferase</keyword>
<dbReference type="EMBL" id="PDHH01000001">
    <property type="protein sequence ID" value="PSM53304.1"/>
    <property type="molecule type" value="Genomic_DNA"/>
</dbReference>
<dbReference type="OrthoDB" id="3197277at2"/>
<comment type="caution">
    <text evidence="3">Lacks conserved residue(s) required for the propagation of feature annotation.</text>
</comment>
<name>A0A2P8R471_9BACT</name>
<dbReference type="NCBIfam" id="TIGR00129">
    <property type="entry name" value="fdhD_narQ"/>
    <property type="match status" value="1"/>
</dbReference>
<reference evidence="5" key="1">
    <citation type="submission" date="2017-10" db="EMBL/GenBank/DDBJ databases">
        <title>Campylobacter species from seals.</title>
        <authorList>
            <person name="Gilbert M.J."/>
            <person name="Zomer A.L."/>
            <person name="Timmerman A.J."/>
            <person name="Duim B."/>
            <person name="Wagenaar J.A."/>
        </authorList>
    </citation>
    <scope>NUCLEOTIDE SEQUENCE [LARGE SCALE GENOMIC DNA]</scope>
    <source>
        <strain evidence="5">17S00004-5</strain>
    </source>
</reference>
<dbReference type="PANTHER" id="PTHR30592:SF1">
    <property type="entry name" value="SULFUR CARRIER PROTEIN FDHD"/>
    <property type="match status" value="1"/>
</dbReference>
<gene>
    <name evidence="3" type="primary">fdhD</name>
    <name evidence="4" type="ORF">CQ405_01805</name>
</gene>
<evidence type="ECO:0000313" key="5">
    <source>
        <dbReference type="Proteomes" id="UP000240535"/>
    </source>
</evidence>
<dbReference type="GO" id="GO:0016783">
    <property type="term" value="F:sulfurtransferase activity"/>
    <property type="evidence" value="ECO:0007669"/>
    <property type="project" value="InterPro"/>
</dbReference>
<evidence type="ECO:0000256" key="2">
    <source>
        <dbReference type="ARBA" id="ARBA00023150"/>
    </source>
</evidence>
<dbReference type="GO" id="GO:0005737">
    <property type="term" value="C:cytoplasm"/>
    <property type="evidence" value="ECO:0007669"/>
    <property type="project" value="UniProtKB-SubCell"/>
</dbReference>
<comment type="similarity">
    <text evidence="3">Belongs to the FdhD family.</text>
</comment>
<keyword evidence="2 3" id="KW-0501">Molybdenum cofactor biosynthesis</keyword>
<evidence type="ECO:0000256" key="1">
    <source>
        <dbReference type="ARBA" id="ARBA00022490"/>
    </source>
</evidence>
<dbReference type="PIRSF" id="PIRSF015626">
    <property type="entry name" value="FdhD"/>
    <property type="match status" value="1"/>
</dbReference>
<comment type="function">
    <text evidence="3">Required for formate dehydrogenase (FDH) activity. Acts as a sulfur carrier protein that transfers sulfur from IscS to the molybdenum cofactor prior to its insertion into FDH.</text>
</comment>
<accession>A0A2P8R471</accession>
<evidence type="ECO:0000256" key="3">
    <source>
        <dbReference type="HAMAP-Rule" id="MF_00187"/>
    </source>
</evidence>
<keyword evidence="5" id="KW-1185">Reference proteome</keyword>
<feature type="active site" description="Cysteine persulfide intermediate" evidence="3">
    <location>
        <position position="105"/>
    </location>
</feature>
<dbReference type="InterPro" id="IPR016193">
    <property type="entry name" value="Cytidine_deaminase-like"/>
</dbReference>
<dbReference type="NCBIfam" id="NF001943">
    <property type="entry name" value="PRK00724.1-2"/>
    <property type="match status" value="1"/>
</dbReference>
<dbReference type="RefSeq" id="WP_106869965.1">
    <property type="nucleotide sequence ID" value="NZ_CP053841.1"/>
</dbReference>
<dbReference type="PANTHER" id="PTHR30592">
    <property type="entry name" value="FORMATE DEHYDROGENASE"/>
    <property type="match status" value="1"/>
</dbReference>
<dbReference type="AlphaFoldDB" id="A0A2P8R471"/>
<dbReference type="Proteomes" id="UP000240535">
    <property type="component" value="Unassembled WGS sequence"/>
</dbReference>
<dbReference type="InterPro" id="IPR003786">
    <property type="entry name" value="FdhD"/>
</dbReference>
<dbReference type="SUPFAM" id="SSF53927">
    <property type="entry name" value="Cytidine deaminase-like"/>
    <property type="match status" value="1"/>
</dbReference>
<keyword evidence="1 3" id="KW-0963">Cytoplasm</keyword>
<comment type="caution">
    <text evidence="4">The sequence shown here is derived from an EMBL/GenBank/DDBJ whole genome shotgun (WGS) entry which is preliminary data.</text>
</comment>
<proteinExistence type="inferred from homology"/>